<evidence type="ECO:0000256" key="3">
    <source>
        <dbReference type="ARBA" id="ARBA00012438"/>
    </source>
</evidence>
<evidence type="ECO:0000256" key="4">
    <source>
        <dbReference type="ARBA" id="ARBA00022475"/>
    </source>
</evidence>
<evidence type="ECO:0000259" key="12">
    <source>
        <dbReference type="PROSITE" id="PS50109"/>
    </source>
</evidence>
<feature type="transmembrane region" description="Helical" evidence="11">
    <location>
        <begin position="21"/>
        <end position="43"/>
    </location>
</feature>
<proteinExistence type="predicted"/>
<dbReference type="InterPro" id="IPR004358">
    <property type="entry name" value="Sig_transdc_His_kin-like_C"/>
</dbReference>
<protein>
    <recommendedName>
        <fullName evidence="3">histidine kinase</fullName>
        <ecNumber evidence="3">2.7.13.3</ecNumber>
    </recommendedName>
</protein>
<dbReference type="EMBL" id="BAAANB010000001">
    <property type="protein sequence ID" value="GAA2018428.1"/>
    <property type="molecule type" value="Genomic_DNA"/>
</dbReference>
<sequence length="573" mass="61605">MVKQSRRRWFGRWFGGLTLTGQLFAVQMLILLGVLVAVGLVSLSQSEATFTRTEGRRVSAIAEQLASTPIVRTEMAPGGVPNVLPGLVQTIVTQYNITSMSVADAGEVVRVSSDPTLERAPMPLGSPKVADGASWTGVMELGGERVIVAQSPLLSVPDPSVKEPQLPVGTQLGTVMIAVRMPSAWDRLLGNSSYLPTYLGIALLLGGVGSWLLARRIKRQTLGLEPAEITGLAESREAMLFGLAEGVVALDTNERITLVNNVAQRLLDLPEHAVGMRLDDLPIGARLRDVLRGVTDDGVTDDGEPEPDATVPRDQVVLRRGRVLVMNRMEVDKDGRPLGSVTTLRDRTELADLEREIGSFRSTTELLRAQAHEFANQLHTISGLIQLEEYDEVVGYVDSVSEHRAQLDLTVSRRIRDTAVTALVMAKAAQATERRVDLRVSDDTSLGRIGSRDSADVAAVVGNLVDNAIDAAASSEGADKWVELSIRQDASSLEISVVDSGPGIAPEVVTEVFTHGYTTKAARAGERGIGLALTRLICQRRGGEVEVENSPTGAKFVARLTVEAAPVLTEEKR</sequence>
<dbReference type="InterPro" id="IPR052162">
    <property type="entry name" value="Sensor_kinase/Photoreceptor"/>
</dbReference>
<evidence type="ECO:0000256" key="7">
    <source>
        <dbReference type="ARBA" id="ARBA00022692"/>
    </source>
</evidence>
<evidence type="ECO:0000313" key="13">
    <source>
        <dbReference type="EMBL" id="GAA2018428.1"/>
    </source>
</evidence>
<evidence type="ECO:0000256" key="8">
    <source>
        <dbReference type="ARBA" id="ARBA00022777"/>
    </source>
</evidence>
<dbReference type="InterPro" id="IPR016120">
    <property type="entry name" value="Sig_transdc_His_kin_SpoOB"/>
</dbReference>
<accession>A0ABN2TRB8</accession>
<keyword evidence="7 11" id="KW-0812">Transmembrane</keyword>
<dbReference type="InterPro" id="IPR003594">
    <property type="entry name" value="HATPase_dom"/>
</dbReference>
<organism evidence="13 14">
    <name type="scientific">Terrabacter terrae</name>
    <dbReference type="NCBI Taxonomy" id="318434"/>
    <lineage>
        <taxon>Bacteria</taxon>
        <taxon>Bacillati</taxon>
        <taxon>Actinomycetota</taxon>
        <taxon>Actinomycetes</taxon>
        <taxon>Micrococcales</taxon>
        <taxon>Intrasporangiaceae</taxon>
        <taxon>Terrabacter</taxon>
    </lineage>
</organism>
<dbReference type="InterPro" id="IPR005467">
    <property type="entry name" value="His_kinase_dom"/>
</dbReference>
<dbReference type="PANTHER" id="PTHR43304">
    <property type="entry name" value="PHYTOCHROME-LIKE PROTEIN CPH1"/>
    <property type="match status" value="1"/>
</dbReference>
<feature type="domain" description="Histidine kinase" evidence="12">
    <location>
        <begin position="369"/>
        <end position="564"/>
    </location>
</feature>
<evidence type="ECO:0000256" key="1">
    <source>
        <dbReference type="ARBA" id="ARBA00000085"/>
    </source>
</evidence>
<dbReference type="SUPFAM" id="SSF55890">
    <property type="entry name" value="Sporulation response regulatory protein Spo0B"/>
    <property type="match status" value="1"/>
</dbReference>
<dbReference type="SUPFAM" id="SSF55874">
    <property type="entry name" value="ATPase domain of HSP90 chaperone/DNA topoisomerase II/histidine kinase"/>
    <property type="match status" value="1"/>
</dbReference>
<evidence type="ECO:0000256" key="10">
    <source>
        <dbReference type="ARBA" id="ARBA00023012"/>
    </source>
</evidence>
<gene>
    <name evidence="13" type="ORF">GCM10009740_02800</name>
</gene>
<keyword evidence="14" id="KW-1185">Reference proteome</keyword>
<keyword evidence="6" id="KW-0808">Transferase</keyword>
<dbReference type="GO" id="GO:0005524">
    <property type="term" value="F:ATP binding"/>
    <property type="evidence" value="ECO:0007669"/>
    <property type="project" value="UniProtKB-KW"/>
</dbReference>
<dbReference type="Gene3D" id="3.30.450.20">
    <property type="entry name" value="PAS domain"/>
    <property type="match status" value="2"/>
</dbReference>
<keyword evidence="13" id="KW-0547">Nucleotide-binding</keyword>
<keyword evidence="9 11" id="KW-1133">Transmembrane helix</keyword>
<comment type="caution">
    <text evidence="13">The sequence shown here is derived from an EMBL/GenBank/DDBJ whole genome shotgun (WGS) entry which is preliminary data.</text>
</comment>
<keyword evidence="11" id="KW-0472">Membrane</keyword>
<evidence type="ECO:0000256" key="2">
    <source>
        <dbReference type="ARBA" id="ARBA00004651"/>
    </source>
</evidence>
<evidence type="ECO:0000313" key="14">
    <source>
        <dbReference type="Proteomes" id="UP001501285"/>
    </source>
</evidence>
<evidence type="ECO:0000256" key="9">
    <source>
        <dbReference type="ARBA" id="ARBA00022989"/>
    </source>
</evidence>
<reference evidence="13 14" key="1">
    <citation type="journal article" date="2019" name="Int. J. Syst. Evol. Microbiol.">
        <title>The Global Catalogue of Microorganisms (GCM) 10K type strain sequencing project: providing services to taxonomists for standard genome sequencing and annotation.</title>
        <authorList>
            <consortium name="The Broad Institute Genomics Platform"/>
            <consortium name="The Broad Institute Genome Sequencing Center for Infectious Disease"/>
            <person name="Wu L."/>
            <person name="Ma J."/>
        </authorList>
    </citation>
    <scope>NUCLEOTIDE SEQUENCE [LARGE SCALE GENOMIC DNA]</scope>
    <source>
        <strain evidence="13 14">JCM 14283</strain>
    </source>
</reference>
<keyword evidence="8" id="KW-0418">Kinase</keyword>
<dbReference type="PRINTS" id="PR00344">
    <property type="entry name" value="BCTRLSENSOR"/>
</dbReference>
<keyword evidence="5" id="KW-0597">Phosphoprotein</keyword>
<dbReference type="PANTHER" id="PTHR43304:SF1">
    <property type="entry name" value="PAC DOMAIN-CONTAINING PROTEIN"/>
    <property type="match status" value="1"/>
</dbReference>
<dbReference type="Pfam" id="PF14689">
    <property type="entry name" value="SPOB_a"/>
    <property type="match status" value="1"/>
</dbReference>
<dbReference type="SUPFAM" id="SSF103190">
    <property type="entry name" value="Sensory domain-like"/>
    <property type="match status" value="1"/>
</dbReference>
<keyword evidence="13" id="KW-0067">ATP-binding</keyword>
<comment type="subcellular location">
    <subcellularLocation>
        <location evidence="2">Cell membrane</location>
        <topology evidence="2">Multi-pass membrane protein</topology>
    </subcellularLocation>
</comment>
<keyword evidence="10" id="KW-0902">Two-component regulatory system</keyword>
<dbReference type="Gene3D" id="3.30.565.10">
    <property type="entry name" value="Histidine kinase-like ATPase, C-terminal domain"/>
    <property type="match status" value="1"/>
</dbReference>
<dbReference type="InterPro" id="IPR029151">
    <property type="entry name" value="Sensor-like_sf"/>
</dbReference>
<dbReference type="InterPro" id="IPR039506">
    <property type="entry name" value="SPOB_a"/>
</dbReference>
<dbReference type="Gene3D" id="1.10.287.130">
    <property type="match status" value="1"/>
</dbReference>
<dbReference type="Pfam" id="PF02518">
    <property type="entry name" value="HATPase_c"/>
    <property type="match status" value="1"/>
</dbReference>
<dbReference type="PROSITE" id="PS50109">
    <property type="entry name" value="HIS_KIN"/>
    <property type="match status" value="1"/>
</dbReference>
<evidence type="ECO:0000256" key="6">
    <source>
        <dbReference type="ARBA" id="ARBA00022679"/>
    </source>
</evidence>
<comment type="catalytic activity">
    <reaction evidence="1">
        <text>ATP + protein L-histidine = ADP + protein N-phospho-L-histidine.</text>
        <dbReference type="EC" id="2.7.13.3"/>
    </reaction>
</comment>
<dbReference type="Proteomes" id="UP001501285">
    <property type="component" value="Unassembled WGS sequence"/>
</dbReference>
<keyword evidence="4" id="KW-1003">Cell membrane</keyword>
<dbReference type="CDD" id="cd16915">
    <property type="entry name" value="HATPase_DpiB-CitA-like"/>
    <property type="match status" value="1"/>
</dbReference>
<dbReference type="RefSeq" id="WP_343986384.1">
    <property type="nucleotide sequence ID" value="NZ_BAAANB010000001.1"/>
</dbReference>
<evidence type="ECO:0000256" key="5">
    <source>
        <dbReference type="ARBA" id="ARBA00022553"/>
    </source>
</evidence>
<dbReference type="SMART" id="SM00387">
    <property type="entry name" value="HATPase_c"/>
    <property type="match status" value="1"/>
</dbReference>
<evidence type="ECO:0000256" key="11">
    <source>
        <dbReference type="SAM" id="Phobius"/>
    </source>
</evidence>
<dbReference type="InterPro" id="IPR036890">
    <property type="entry name" value="HATPase_C_sf"/>
</dbReference>
<dbReference type="EC" id="2.7.13.3" evidence="3"/>
<name>A0ABN2TRB8_9MICO</name>